<comment type="caution">
    <text evidence="1">The sequence shown here is derived from an EMBL/GenBank/DDBJ whole genome shotgun (WGS) entry which is preliminary data.</text>
</comment>
<organism evidence="1 2">
    <name type="scientific">Jimgerdemannia flammicorona</name>
    <dbReference type="NCBI Taxonomy" id="994334"/>
    <lineage>
        <taxon>Eukaryota</taxon>
        <taxon>Fungi</taxon>
        <taxon>Fungi incertae sedis</taxon>
        <taxon>Mucoromycota</taxon>
        <taxon>Mucoromycotina</taxon>
        <taxon>Endogonomycetes</taxon>
        <taxon>Endogonales</taxon>
        <taxon>Endogonaceae</taxon>
        <taxon>Jimgerdemannia</taxon>
    </lineage>
</organism>
<evidence type="ECO:0000313" key="2">
    <source>
        <dbReference type="Proteomes" id="UP000268093"/>
    </source>
</evidence>
<sequence>MNRYIYAGGFPACHRIISGVLVLQPFIDYFGITTANANDLSSNIASVLQLGGFLGAVIQSYLQICSAANVPSLAPAGFSSSVPSSRPPPLASPSYSSVAPSPASASPSLASTSPCTTPRLPRVRFAGTAAVHSGVIAYVSHCSICRAMVVTTERNLIMNYPINYGAQTGGGLVCNIQRQLLPLSHSSPAQKVNIAFRMQTYQFESFYIGFAQAKNPMLLSLRNFAAIVTLKGRSEEARTT</sequence>
<dbReference type="AlphaFoldDB" id="A0A433AC96"/>
<gene>
    <name evidence="1" type="ORF">BC936DRAFT_140728</name>
</gene>
<dbReference type="EMBL" id="RBNI01017750">
    <property type="protein sequence ID" value="RUP00396.1"/>
    <property type="molecule type" value="Genomic_DNA"/>
</dbReference>
<name>A0A433AC96_9FUNG</name>
<dbReference type="Proteomes" id="UP000268093">
    <property type="component" value="Unassembled WGS sequence"/>
</dbReference>
<accession>A0A433AC96</accession>
<evidence type="ECO:0000313" key="1">
    <source>
        <dbReference type="EMBL" id="RUP00396.1"/>
    </source>
</evidence>
<proteinExistence type="predicted"/>
<keyword evidence="2" id="KW-1185">Reference proteome</keyword>
<protein>
    <submittedName>
        <fullName evidence="1">Uncharacterized protein</fullName>
    </submittedName>
</protein>
<reference evidence="1 2" key="1">
    <citation type="journal article" date="2018" name="New Phytol.">
        <title>Phylogenomics of Endogonaceae and evolution of mycorrhizas within Mucoromycota.</title>
        <authorList>
            <person name="Chang Y."/>
            <person name="Desiro A."/>
            <person name="Na H."/>
            <person name="Sandor L."/>
            <person name="Lipzen A."/>
            <person name="Clum A."/>
            <person name="Barry K."/>
            <person name="Grigoriev I.V."/>
            <person name="Martin F.M."/>
            <person name="Stajich J.E."/>
            <person name="Smith M.E."/>
            <person name="Bonito G."/>
            <person name="Spatafora J.W."/>
        </authorList>
    </citation>
    <scope>NUCLEOTIDE SEQUENCE [LARGE SCALE GENOMIC DNA]</scope>
    <source>
        <strain evidence="1 2">GMNB39</strain>
    </source>
</reference>